<evidence type="ECO:0000256" key="1">
    <source>
        <dbReference type="SAM" id="SignalP"/>
    </source>
</evidence>
<proteinExistence type="predicted"/>
<name>A0A917MBI9_9FLAO</name>
<reference evidence="2" key="2">
    <citation type="submission" date="2020-09" db="EMBL/GenBank/DDBJ databases">
        <authorList>
            <person name="Sun Q."/>
            <person name="Zhou Y."/>
        </authorList>
    </citation>
    <scope>NUCLEOTIDE SEQUENCE</scope>
    <source>
        <strain evidence="2">CGMCC 1.15763</strain>
    </source>
</reference>
<reference evidence="2" key="1">
    <citation type="journal article" date="2014" name="Int. J. Syst. Evol. Microbiol.">
        <title>Complete genome sequence of Corynebacterium casei LMG S-19264T (=DSM 44701T), isolated from a smear-ripened cheese.</title>
        <authorList>
            <consortium name="US DOE Joint Genome Institute (JGI-PGF)"/>
            <person name="Walter F."/>
            <person name="Albersmeier A."/>
            <person name="Kalinowski J."/>
            <person name="Ruckert C."/>
        </authorList>
    </citation>
    <scope>NUCLEOTIDE SEQUENCE</scope>
    <source>
        <strain evidence="2">CGMCC 1.15763</strain>
    </source>
</reference>
<evidence type="ECO:0000313" key="3">
    <source>
        <dbReference type="Proteomes" id="UP000633278"/>
    </source>
</evidence>
<dbReference type="RefSeq" id="WP_188597500.1">
    <property type="nucleotide sequence ID" value="NZ_BMJW01000001.1"/>
</dbReference>
<protein>
    <submittedName>
        <fullName evidence="2">Uncharacterized protein</fullName>
    </submittedName>
</protein>
<dbReference type="Proteomes" id="UP000633278">
    <property type="component" value="Unassembled WGS sequence"/>
</dbReference>
<keyword evidence="1" id="KW-0732">Signal</keyword>
<gene>
    <name evidence="2" type="ORF">GCM10011416_02970</name>
</gene>
<dbReference type="EMBL" id="BMJW01000001">
    <property type="protein sequence ID" value="GGG89850.1"/>
    <property type="molecule type" value="Genomic_DNA"/>
</dbReference>
<feature type="chain" id="PRO_5037608871" evidence="1">
    <location>
        <begin position="19"/>
        <end position="236"/>
    </location>
</feature>
<comment type="caution">
    <text evidence="2">The sequence shown here is derived from an EMBL/GenBank/DDBJ whole genome shotgun (WGS) entry which is preliminary data.</text>
</comment>
<keyword evidence="3" id="KW-1185">Reference proteome</keyword>
<organism evidence="2 3">
    <name type="scientific">Polaribacter pacificus</name>
    <dbReference type="NCBI Taxonomy" id="1775173"/>
    <lineage>
        <taxon>Bacteria</taxon>
        <taxon>Pseudomonadati</taxon>
        <taxon>Bacteroidota</taxon>
        <taxon>Flavobacteriia</taxon>
        <taxon>Flavobacteriales</taxon>
        <taxon>Flavobacteriaceae</taxon>
    </lineage>
</organism>
<dbReference type="AlphaFoldDB" id="A0A917MBI9"/>
<feature type="signal peptide" evidence="1">
    <location>
        <begin position="1"/>
        <end position="18"/>
    </location>
</feature>
<sequence>MKKYITLVLVLFTAHVFAQSTVNNYKYVVVSDKFDFLKGTDKYQTSSLTKFLFNKYGFTAFLSSDVLPDDLNMNRCNALYAELTESSGFLRIRVNVVLKDCNNKVVYTSELGSSKEKEFKKAYHEAIREAFLSIEKLKYQYVPKPVAKDAVIAKVITKNLAVKKVDVVLAAKAIVNGYQLLDEASNSVFTVLKTNQPTVFILKGKNGLLYKGNDQLWIAEYYENDQLLVKKYQIKF</sequence>
<evidence type="ECO:0000313" key="2">
    <source>
        <dbReference type="EMBL" id="GGG89850.1"/>
    </source>
</evidence>
<accession>A0A917MBI9</accession>